<evidence type="ECO:0000259" key="20">
    <source>
        <dbReference type="Pfam" id="PF02055"/>
    </source>
</evidence>
<evidence type="ECO:0000259" key="21">
    <source>
        <dbReference type="Pfam" id="PF17189"/>
    </source>
</evidence>
<comment type="catalytic activity">
    <reaction evidence="15">
        <text>a beta-D-xylosyl-(1&lt;-&gt;1')-N-acylsphing-4-enine + cholesterol = cholesteryl 3-beta-D-xyloside + an N-acylsphing-4-enine</text>
        <dbReference type="Rhea" id="RHEA:70239"/>
        <dbReference type="ChEBI" id="CHEBI:16113"/>
        <dbReference type="ChEBI" id="CHEBI:52639"/>
        <dbReference type="ChEBI" id="CHEBI:189067"/>
        <dbReference type="ChEBI" id="CHEBI:189068"/>
    </reaction>
    <physiologicalReaction direction="left-to-right" evidence="15">
        <dbReference type="Rhea" id="RHEA:70240"/>
    </physiologicalReaction>
</comment>
<dbReference type="InterPro" id="IPR001139">
    <property type="entry name" value="Glyco_hydro_30"/>
</dbReference>
<evidence type="ECO:0000256" key="15">
    <source>
        <dbReference type="ARBA" id="ARBA00048817"/>
    </source>
</evidence>
<keyword evidence="19" id="KW-0443">Lipid metabolism</keyword>
<comment type="catalytic activity">
    <reaction evidence="13">
        <text>a beta-D-galactosyl-(1&lt;-&gt;1')-N-acylsphing-4-enine + cholesterol = cholesteryl 3-beta-D-galactoside + an N-acylsphing-4-enine</text>
        <dbReference type="Rhea" id="RHEA:70235"/>
        <dbReference type="ChEBI" id="CHEBI:16113"/>
        <dbReference type="ChEBI" id="CHEBI:18390"/>
        <dbReference type="ChEBI" id="CHEBI:52639"/>
        <dbReference type="ChEBI" id="CHEBI:189066"/>
    </reaction>
    <physiologicalReaction direction="left-to-right" evidence="13">
        <dbReference type="Rhea" id="RHEA:70236"/>
    </physiologicalReaction>
    <physiologicalReaction direction="right-to-left" evidence="13">
        <dbReference type="Rhea" id="RHEA:70237"/>
    </physiologicalReaction>
</comment>
<comment type="similarity">
    <text evidence="4 19">Belongs to the glycosyl hydrolase 30 family.</text>
</comment>
<comment type="catalytic activity">
    <reaction evidence="7">
        <text>beta-D-xylosyl-(1&lt;-&gt;1')-N-(9Z-octadecenoyl)-sphing-4-enine + cholesterol = cholesteryl 3-beta-D-xyloside + N-(9Z-octadecenoyl)-sphing-4-enine</text>
        <dbReference type="Rhea" id="RHEA:70251"/>
        <dbReference type="ChEBI" id="CHEBI:16113"/>
        <dbReference type="ChEBI" id="CHEBI:77996"/>
        <dbReference type="ChEBI" id="CHEBI:189067"/>
        <dbReference type="ChEBI" id="CHEBI:189081"/>
    </reaction>
    <physiologicalReaction direction="left-to-right" evidence="7">
        <dbReference type="Rhea" id="RHEA:70252"/>
    </physiologicalReaction>
</comment>
<dbReference type="SUPFAM" id="SSF51011">
    <property type="entry name" value="Glycosyl hydrolase domain"/>
    <property type="match status" value="1"/>
</dbReference>
<evidence type="ECO:0000256" key="2">
    <source>
        <dbReference type="ARBA" id="ARBA00004207"/>
    </source>
</evidence>
<evidence type="ECO:0000256" key="13">
    <source>
        <dbReference type="ARBA" id="ARBA00048182"/>
    </source>
</evidence>
<evidence type="ECO:0000256" key="16">
    <source>
        <dbReference type="ARBA" id="ARBA00048880"/>
    </source>
</evidence>
<evidence type="ECO:0000256" key="19">
    <source>
        <dbReference type="RuleBase" id="RU361188"/>
    </source>
</evidence>
<keyword evidence="19" id="KW-0326">Glycosidase</keyword>
<organism evidence="22 23">
    <name type="scientific">Clavelina lepadiformis</name>
    <name type="common">Light-bulb sea squirt</name>
    <name type="synonym">Ascidia lepadiformis</name>
    <dbReference type="NCBI Taxonomy" id="159417"/>
    <lineage>
        <taxon>Eukaryota</taxon>
        <taxon>Metazoa</taxon>
        <taxon>Chordata</taxon>
        <taxon>Tunicata</taxon>
        <taxon>Ascidiacea</taxon>
        <taxon>Aplousobranchia</taxon>
        <taxon>Clavelinidae</taxon>
        <taxon>Clavelina</taxon>
    </lineage>
</organism>
<keyword evidence="6 19" id="KW-0378">Hydrolase</keyword>
<evidence type="ECO:0000256" key="6">
    <source>
        <dbReference type="ARBA" id="ARBA00022801"/>
    </source>
</evidence>
<dbReference type="Pfam" id="PF02055">
    <property type="entry name" value="Glyco_hydro_30"/>
    <property type="match status" value="1"/>
</dbReference>
<evidence type="ECO:0000313" key="22">
    <source>
        <dbReference type="EMBL" id="CAK8677307.1"/>
    </source>
</evidence>
<evidence type="ECO:0000313" key="23">
    <source>
        <dbReference type="Proteomes" id="UP001642483"/>
    </source>
</evidence>
<evidence type="ECO:0000256" key="18">
    <source>
        <dbReference type="ARBA" id="ARBA00049516"/>
    </source>
</evidence>
<comment type="catalytic activity">
    <reaction evidence="18">
        <text>beta-D-glucosyl-N-(9Z-octadecenoyl)-sphing-4E-enine + cholesterol = N-(9Z-octadecenoyl)-sphing-4-enine + cholesteryl 3-beta-D-glucoside</text>
        <dbReference type="Rhea" id="RHEA:58324"/>
        <dbReference type="ChEBI" id="CHEBI:16113"/>
        <dbReference type="ChEBI" id="CHEBI:17495"/>
        <dbReference type="ChEBI" id="CHEBI:77996"/>
        <dbReference type="ChEBI" id="CHEBI:139140"/>
    </reaction>
    <physiologicalReaction direction="left-to-right" evidence="18">
        <dbReference type="Rhea" id="RHEA:58325"/>
    </physiologicalReaction>
    <physiologicalReaction direction="right-to-left" evidence="18">
        <dbReference type="Rhea" id="RHEA:58326"/>
    </physiologicalReaction>
</comment>
<proteinExistence type="inferred from homology"/>
<dbReference type="EMBL" id="CAWYQH010000046">
    <property type="protein sequence ID" value="CAK8677307.1"/>
    <property type="molecule type" value="Genomic_DNA"/>
</dbReference>
<evidence type="ECO:0000256" key="9">
    <source>
        <dbReference type="ARBA" id="ARBA00033698"/>
    </source>
</evidence>
<comment type="catalytic activity">
    <reaction evidence="8">
        <text>cholesteryl 3-beta-D-glucoside + H2O = cholesterol + D-glucose</text>
        <dbReference type="Rhea" id="RHEA:11956"/>
        <dbReference type="ChEBI" id="CHEBI:4167"/>
        <dbReference type="ChEBI" id="CHEBI:15377"/>
        <dbReference type="ChEBI" id="CHEBI:16113"/>
        <dbReference type="ChEBI" id="CHEBI:17495"/>
    </reaction>
    <physiologicalReaction direction="left-to-right" evidence="8">
        <dbReference type="Rhea" id="RHEA:11957"/>
    </physiologicalReaction>
</comment>
<comment type="pathway">
    <text evidence="3">Steroid metabolism; cholesterol metabolism.</text>
</comment>
<evidence type="ECO:0000256" key="12">
    <source>
        <dbReference type="ARBA" id="ARBA00048111"/>
    </source>
</evidence>
<dbReference type="Pfam" id="PF17189">
    <property type="entry name" value="Glyco_hydro_30C"/>
    <property type="match status" value="1"/>
</dbReference>
<comment type="catalytic activity">
    <reaction evidence="11">
        <text>a beta-D-glucosyl-(1&lt;-&gt;1')-N-acylsphing-4-enine + cholesterol = cholesteryl 3-beta-D-glucoside + an N-acylsphing-4-enine</text>
        <dbReference type="Rhea" id="RHEA:58264"/>
        <dbReference type="ChEBI" id="CHEBI:16113"/>
        <dbReference type="ChEBI" id="CHEBI:17495"/>
        <dbReference type="ChEBI" id="CHEBI:22801"/>
        <dbReference type="ChEBI" id="CHEBI:52639"/>
    </reaction>
    <physiologicalReaction direction="left-to-right" evidence="11">
        <dbReference type="Rhea" id="RHEA:58265"/>
    </physiologicalReaction>
    <physiologicalReaction direction="right-to-left" evidence="11">
        <dbReference type="Rhea" id="RHEA:58266"/>
    </physiologicalReaction>
</comment>
<dbReference type="InterPro" id="IPR033453">
    <property type="entry name" value="Glyco_hydro_30_TIM-barrel"/>
</dbReference>
<evidence type="ECO:0000256" key="10">
    <source>
        <dbReference type="ARBA" id="ARBA00033703"/>
    </source>
</evidence>
<keyword evidence="19" id="KW-0746">Sphingolipid metabolism</keyword>
<dbReference type="Gene3D" id="3.20.20.80">
    <property type="entry name" value="Glycosidases"/>
    <property type="match status" value="1"/>
</dbReference>
<feature type="domain" description="Glycosyl hydrolase family 30 beta sandwich" evidence="21">
    <location>
        <begin position="471"/>
        <end position="533"/>
    </location>
</feature>
<evidence type="ECO:0000256" key="1">
    <source>
        <dbReference type="ARBA" id="ARBA00001013"/>
    </source>
</evidence>
<dbReference type="Proteomes" id="UP001642483">
    <property type="component" value="Unassembled WGS sequence"/>
</dbReference>
<keyword evidence="5" id="KW-0732">Signal</keyword>
<protein>
    <recommendedName>
        <fullName evidence="19">Glucosylceramidase</fullName>
        <ecNumber evidence="19">3.2.1.45</ecNumber>
    </recommendedName>
</protein>
<dbReference type="InterPro" id="IPR033452">
    <property type="entry name" value="GH30_C"/>
</dbReference>
<gene>
    <name evidence="22" type="ORF">CVLEPA_LOCUS6698</name>
</gene>
<dbReference type="EC" id="3.2.1.45" evidence="19"/>
<dbReference type="PRINTS" id="PR00843">
    <property type="entry name" value="GLHYDRLASE30"/>
</dbReference>
<feature type="domain" description="Glycosyl hydrolase family 30 TIM-barrel" evidence="20">
    <location>
        <begin position="117"/>
        <end position="468"/>
    </location>
</feature>
<comment type="catalytic activity">
    <reaction evidence="12">
        <text>beta-D-glucosyl-(1&lt;-&gt;1)-N-octadecanoylsphing-4-enine + cholesterol = cholesteryl 3-beta-D-glucoside + N-octadecanoylsphing-4-enine</text>
        <dbReference type="Rhea" id="RHEA:70311"/>
        <dbReference type="ChEBI" id="CHEBI:16113"/>
        <dbReference type="ChEBI" id="CHEBI:17495"/>
        <dbReference type="ChEBI" id="CHEBI:72961"/>
        <dbReference type="ChEBI" id="CHEBI:84719"/>
    </reaction>
    <physiologicalReaction direction="left-to-right" evidence="12">
        <dbReference type="Rhea" id="RHEA:70312"/>
    </physiologicalReaction>
    <physiologicalReaction direction="right-to-left" evidence="12">
        <dbReference type="Rhea" id="RHEA:70313"/>
    </physiologicalReaction>
</comment>
<evidence type="ECO:0000256" key="8">
    <source>
        <dbReference type="ARBA" id="ARBA00033646"/>
    </source>
</evidence>
<comment type="catalytic activity">
    <reaction evidence="17">
        <text>beta-D-glucosyl-N-octanoylsphing-4E-enine + cholesterol = N-octanoylsphing-4-enine + cholesteryl 3-beta-D-glucoside</text>
        <dbReference type="Rhea" id="RHEA:70303"/>
        <dbReference type="ChEBI" id="CHEBI:16113"/>
        <dbReference type="ChEBI" id="CHEBI:17495"/>
        <dbReference type="ChEBI" id="CHEBI:45815"/>
        <dbReference type="ChEBI" id="CHEBI:65222"/>
    </reaction>
    <physiologicalReaction direction="left-to-right" evidence="17">
        <dbReference type="Rhea" id="RHEA:70304"/>
    </physiologicalReaction>
    <physiologicalReaction direction="right-to-left" evidence="17">
        <dbReference type="Rhea" id="RHEA:70305"/>
    </physiologicalReaction>
</comment>
<reference evidence="22 23" key="1">
    <citation type="submission" date="2024-02" db="EMBL/GenBank/DDBJ databases">
        <authorList>
            <person name="Daric V."/>
            <person name="Darras S."/>
        </authorList>
    </citation>
    <scope>NUCLEOTIDE SEQUENCE [LARGE SCALE GENOMIC DNA]</scope>
</reference>
<evidence type="ECO:0000256" key="11">
    <source>
        <dbReference type="ARBA" id="ARBA00048055"/>
    </source>
</evidence>
<dbReference type="PANTHER" id="PTHR11069">
    <property type="entry name" value="GLUCOSYLCERAMIDASE"/>
    <property type="match status" value="1"/>
</dbReference>
<dbReference type="SUPFAM" id="SSF51445">
    <property type="entry name" value="(Trans)glycosidases"/>
    <property type="match status" value="1"/>
</dbReference>
<evidence type="ECO:0000256" key="7">
    <source>
        <dbReference type="ARBA" id="ARBA00033633"/>
    </source>
</evidence>
<evidence type="ECO:0000256" key="17">
    <source>
        <dbReference type="ARBA" id="ARBA00049379"/>
    </source>
</evidence>
<accession>A0ABP0FC82</accession>
<comment type="catalytic activity">
    <reaction evidence="14">
        <text>beta-D-glucosyl-N-dodecanoylsphing-4-enine + cholesterol = N-dodecanoylsphing-4-enine + cholesteryl 3-beta-D-glucoside</text>
        <dbReference type="Rhea" id="RHEA:70307"/>
        <dbReference type="ChEBI" id="CHEBI:16113"/>
        <dbReference type="ChEBI" id="CHEBI:17495"/>
        <dbReference type="ChEBI" id="CHEBI:72956"/>
        <dbReference type="ChEBI" id="CHEBI:76297"/>
    </reaction>
    <physiologicalReaction direction="left-to-right" evidence="14">
        <dbReference type="Rhea" id="RHEA:70308"/>
    </physiologicalReaction>
    <physiologicalReaction direction="right-to-left" evidence="14">
        <dbReference type="Rhea" id="RHEA:70309"/>
    </physiologicalReaction>
</comment>
<name>A0ABP0FC82_CLALP</name>
<evidence type="ECO:0000256" key="5">
    <source>
        <dbReference type="ARBA" id="ARBA00022729"/>
    </source>
</evidence>
<comment type="catalytic activity">
    <reaction evidence="10">
        <text>1-(beta-D-galactosyl)-N-dodecanoylsphing-4-enine + cholesterol = cholesteryl 3-beta-D-galactoside + N-dodecanoylsphing-4-enine</text>
        <dbReference type="Rhea" id="RHEA:70255"/>
        <dbReference type="ChEBI" id="CHEBI:16113"/>
        <dbReference type="ChEBI" id="CHEBI:72956"/>
        <dbReference type="ChEBI" id="CHEBI:73432"/>
        <dbReference type="ChEBI" id="CHEBI:189066"/>
    </reaction>
    <physiologicalReaction direction="left-to-right" evidence="10">
        <dbReference type="Rhea" id="RHEA:70256"/>
    </physiologicalReaction>
    <physiologicalReaction direction="right-to-left" evidence="10">
        <dbReference type="Rhea" id="RHEA:70257"/>
    </physiologicalReaction>
</comment>
<evidence type="ECO:0000256" key="3">
    <source>
        <dbReference type="ARBA" id="ARBA00004731"/>
    </source>
</evidence>
<comment type="catalytic activity">
    <reaction evidence="1">
        <text>a beta-D-glucosyl-(1&lt;-&gt;1')-N-acylsphing-4-enine + H2O = an N-acylsphing-4-enine + D-glucose</text>
        <dbReference type="Rhea" id="RHEA:13269"/>
        <dbReference type="ChEBI" id="CHEBI:4167"/>
        <dbReference type="ChEBI" id="CHEBI:15377"/>
        <dbReference type="ChEBI" id="CHEBI:22801"/>
        <dbReference type="ChEBI" id="CHEBI:52639"/>
        <dbReference type="EC" id="3.2.1.45"/>
    </reaction>
    <physiologicalReaction direction="left-to-right" evidence="1">
        <dbReference type="Rhea" id="RHEA:13270"/>
    </physiologicalReaction>
</comment>
<sequence length="537" mass="60434">MSYKVASALLIASLLVVGAICALLVVFLPDQQTEEKEPEPRNCSPKYFSYSSNVCVCNSTYCDVVPTIPTLNSGEAVSYTSSKAGKRFEKMEHSFQSESNTSPVSFSINSSTRYQTLKGFGGAFTDAAGINIFSLPTDAQEHLMRSYFSSDGIEYNVGRIPMGGCDFSTRPYTYNDDSPGDFEMKNFSLTLEDFVYKIPLIHRAVAMNARKMSFFASPWSAPSWMKKNNALWGGNGFLKGVAGDENHKAWALYFSRFIEEYERNGVQLWAVTAQNEPIDGFAKNFSFNCMGFTPEQQRDFIKMDLGPGLHSRGHDDVILMIGDDQRLVLPSWPQVVLSDPDAAKYISGIGVHWYMDWITDPNRLTKTHENFTDYFIFGTEACASAMPWVDPKVRLGHWESGQRYSEDILEDLNHWVTGWTDWNLALDMGGGPNWANNFVDSPIIVNKEKGEFYKQPMFYHMGHFSKFLGEGSIRIEVVGPPQDGDLKYAAFMDGNSIIFVVLNKSDSIIEAKITDKTLGFLDITIGRYSIQTYTWSR</sequence>
<evidence type="ECO:0000256" key="14">
    <source>
        <dbReference type="ARBA" id="ARBA00048698"/>
    </source>
</evidence>
<evidence type="ECO:0000256" key="4">
    <source>
        <dbReference type="ARBA" id="ARBA00005382"/>
    </source>
</evidence>
<keyword evidence="23" id="KW-1185">Reference proteome</keyword>
<comment type="caution">
    <text evidence="22">The sequence shown here is derived from an EMBL/GenBank/DDBJ whole genome shotgun (WGS) entry which is preliminary data.</text>
</comment>
<comment type="catalytic activity">
    <reaction evidence="16">
        <text>beta-D-glucosyl-(1&lt;-&gt;1')-N-(15Z-tetracosenoyl)-sphing-4-enine + cholesterol = N-(15Z-tetracosenoyl)-sphing-4-enine + cholesteryl 3-beta-D-glucoside</text>
        <dbReference type="Rhea" id="RHEA:70315"/>
        <dbReference type="ChEBI" id="CHEBI:16113"/>
        <dbReference type="ChEBI" id="CHEBI:17495"/>
        <dbReference type="ChEBI" id="CHEBI:74450"/>
        <dbReference type="ChEBI" id="CHEBI:76302"/>
    </reaction>
    <physiologicalReaction direction="left-to-right" evidence="16">
        <dbReference type="Rhea" id="RHEA:70316"/>
    </physiologicalReaction>
    <physiologicalReaction direction="right-to-left" evidence="16">
        <dbReference type="Rhea" id="RHEA:70317"/>
    </physiologicalReaction>
</comment>
<comment type="subcellular location">
    <subcellularLocation>
        <location evidence="2">Lysosome membrane</location>
        <topology evidence="2">Peripheral membrane protein</topology>
        <orientation evidence="2">Lumenal side</orientation>
    </subcellularLocation>
</comment>
<dbReference type="PANTHER" id="PTHR11069:SF23">
    <property type="entry name" value="LYSOSOMAL ACID GLUCOSYLCERAMIDASE"/>
    <property type="match status" value="1"/>
</dbReference>
<dbReference type="InterPro" id="IPR017853">
    <property type="entry name" value="GH"/>
</dbReference>
<comment type="catalytic activity">
    <reaction evidence="9">
        <text>a beta-D-galactosyl-(1&lt;-&gt;1')-N-acylsphing-4-enine + H2O = an N-acylsphing-4-enine + D-galactose</text>
        <dbReference type="Rhea" id="RHEA:14297"/>
        <dbReference type="ChEBI" id="CHEBI:4139"/>
        <dbReference type="ChEBI" id="CHEBI:15377"/>
        <dbReference type="ChEBI" id="CHEBI:18390"/>
        <dbReference type="ChEBI" id="CHEBI:52639"/>
        <dbReference type="EC" id="3.2.1.46"/>
    </reaction>
    <physiologicalReaction direction="left-to-right" evidence="9">
        <dbReference type="Rhea" id="RHEA:14298"/>
    </physiologicalReaction>
</comment>